<accession>A0A2K8SFA7</accession>
<proteinExistence type="predicted"/>
<gene>
    <name evidence="3" type="primary">nrnA</name>
    <name evidence="3" type="ORF">SFLOR_v1c08800</name>
</gene>
<dbReference type="Gene3D" id="3.90.1640.10">
    <property type="entry name" value="inorganic pyrophosphatase (n-terminal core)"/>
    <property type="match status" value="1"/>
</dbReference>
<feature type="domain" description="DDH" evidence="1">
    <location>
        <begin position="14"/>
        <end position="145"/>
    </location>
</feature>
<dbReference type="InterPro" id="IPR003156">
    <property type="entry name" value="DHHA1_dom"/>
</dbReference>
<dbReference type="RefSeq" id="WP_100916885.1">
    <property type="nucleotide sequence ID" value="NZ_CP025057.1"/>
</dbReference>
<name>A0A2K8SFA7_9MOLU</name>
<dbReference type="Gene3D" id="3.10.310.30">
    <property type="match status" value="1"/>
</dbReference>
<dbReference type="InterPro" id="IPR038763">
    <property type="entry name" value="DHH_sf"/>
</dbReference>
<dbReference type="Pfam" id="PF01368">
    <property type="entry name" value="DHH"/>
    <property type="match status" value="1"/>
</dbReference>
<evidence type="ECO:0000313" key="3">
    <source>
        <dbReference type="EMBL" id="AUB31928.1"/>
    </source>
</evidence>
<dbReference type="AlphaFoldDB" id="A0A2K8SFA7"/>
<sequence>MIKKFLEKIKEHKKIILLRHIFPDFDAIGSQMGLYRFIKENFSNKIVLCGGELPIEYECIGKNDKLQENDFQDALVIITDTAITSRIDISNIEWLKKASCVFKIDHHINVEKYGNYEIVNSSCPATCELLTDIFSQTDLIFSKETAFNLYHGLVTDTDRFMYRNVTERTFRMASILMSKNIDLNLIYKNIYGLDGNEIKLKAYILQNYKMSENKIAYIELTKEILSDYNISDVNKIALWVNMLGEINSAKVWIFFVENKDYVRVEFRSDSINVSKVAKHFGGGGHKTASGAKVQDMQTCKKIVKYLNSKLSNI</sequence>
<feature type="domain" description="DHHA1" evidence="2">
    <location>
        <begin position="234"/>
        <end position="311"/>
    </location>
</feature>
<dbReference type="EMBL" id="CP025057">
    <property type="protein sequence ID" value="AUB31928.1"/>
    <property type="molecule type" value="Genomic_DNA"/>
</dbReference>
<protein>
    <submittedName>
        <fullName evidence="3">Bifunctional oligoribonuclease and PAP phosphatase NrnA</fullName>
    </submittedName>
</protein>
<reference evidence="3 4" key="1">
    <citation type="submission" date="2017-12" db="EMBL/GenBank/DDBJ databases">
        <title>Complete genome sequence of Spiroplasma floricola 23-6 (ATCC 29989).</title>
        <authorList>
            <person name="Tsai Y.-M."/>
            <person name="Wu P.-S."/>
            <person name="Lo W.-S."/>
            <person name="Kuo C.-H."/>
        </authorList>
    </citation>
    <scope>NUCLEOTIDE SEQUENCE [LARGE SCALE GENOMIC DNA]</scope>
    <source>
        <strain evidence="3 4">23-6</strain>
    </source>
</reference>
<dbReference type="PANTHER" id="PTHR47618">
    <property type="entry name" value="BIFUNCTIONAL OLIGORIBONUCLEASE AND PAP PHOSPHATASE NRNA"/>
    <property type="match status" value="1"/>
</dbReference>
<dbReference type="OrthoDB" id="9803668at2"/>
<dbReference type="Proteomes" id="UP000231823">
    <property type="component" value="Chromosome"/>
</dbReference>
<dbReference type="Pfam" id="PF02272">
    <property type="entry name" value="DHHA1"/>
    <property type="match status" value="1"/>
</dbReference>
<evidence type="ECO:0000313" key="4">
    <source>
        <dbReference type="Proteomes" id="UP000231823"/>
    </source>
</evidence>
<dbReference type="PANTHER" id="PTHR47618:SF1">
    <property type="entry name" value="BIFUNCTIONAL OLIGORIBONUCLEASE AND PAP PHOSPHATASE NRNA"/>
    <property type="match status" value="1"/>
</dbReference>
<dbReference type="KEGG" id="sfz:SFLOR_v1c08800"/>
<evidence type="ECO:0000259" key="1">
    <source>
        <dbReference type="Pfam" id="PF01368"/>
    </source>
</evidence>
<organism evidence="3 4">
    <name type="scientific">Spiroplasma floricola 23-6</name>
    <dbReference type="NCBI Taxonomy" id="1336749"/>
    <lineage>
        <taxon>Bacteria</taxon>
        <taxon>Bacillati</taxon>
        <taxon>Mycoplasmatota</taxon>
        <taxon>Mollicutes</taxon>
        <taxon>Entomoplasmatales</taxon>
        <taxon>Spiroplasmataceae</taxon>
        <taxon>Spiroplasma</taxon>
    </lineage>
</organism>
<dbReference type="SUPFAM" id="SSF64182">
    <property type="entry name" value="DHH phosphoesterases"/>
    <property type="match status" value="1"/>
</dbReference>
<evidence type="ECO:0000259" key="2">
    <source>
        <dbReference type="Pfam" id="PF02272"/>
    </source>
</evidence>
<dbReference type="InterPro" id="IPR001667">
    <property type="entry name" value="DDH_dom"/>
</dbReference>
<dbReference type="GO" id="GO:0003676">
    <property type="term" value="F:nucleic acid binding"/>
    <property type="evidence" value="ECO:0007669"/>
    <property type="project" value="InterPro"/>
</dbReference>
<dbReference type="InterPro" id="IPR051319">
    <property type="entry name" value="Oligoribo/pAp-PDE_c-di-AMP_PDE"/>
</dbReference>
<keyword evidence="4" id="KW-1185">Reference proteome</keyword>